<organism evidence="2 3">
    <name type="scientific">Empedobacter falsenii</name>
    <dbReference type="NCBI Taxonomy" id="343874"/>
    <lineage>
        <taxon>Bacteria</taxon>
        <taxon>Pseudomonadati</taxon>
        <taxon>Bacteroidota</taxon>
        <taxon>Flavobacteriia</taxon>
        <taxon>Flavobacteriales</taxon>
        <taxon>Weeksellaceae</taxon>
        <taxon>Empedobacter</taxon>
    </lineage>
</organism>
<sequence length="223" mass="24075">MNTTKIIILGGKGTAVNVAEAIYDAQYGYNQPLEFLGFAFDDESFGNNINGFPILCKTTEVYEKFGSLDDVKFIFQMYREDKMVERAALIKSYAIPEDKYYNFIHPSAFVSKSVKLGVGNVVYAHCAIHANTIIGNHCMFSAHTTIGHDSNIGNSVFTATHVCVGSSVNLGNSLFLGQNVGVRGSVDIEGGNIIGIGSNVVSNINDTNSVFVGTPAKKVRSIN</sequence>
<evidence type="ECO:0000313" key="2">
    <source>
        <dbReference type="EMBL" id="WIH98583.1"/>
    </source>
</evidence>
<dbReference type="PANTHER" id="PTHR43300">
    <property type="entry name" value="ACETYLTRANSFERASE"/>
    <property type="match status" value="1"/>
</dbReference>
<dbReference type="PANTHER" id="PTHR43300:SF7">
    <property type="entry name" value="UDP-N-ACETYLBACILLOSAMINE N-ACETYLTRANSFERASE"/>
    <property type="match status" value="1"/>
</dbReference>
<dbReference type="InterPro" id="IPR050179">
    <property type="entry name" value="Trans_hexapeptide_repeat"/>
</dbReference>
<dbReference type="Proteomes" id="UP001223501">
    <property type="component" value="Chromosome"/>
</dbReference>
<name>A0ABY8VAQ0_9FLAO</name>
<accession>A0ABY8VAQ0</accession>
<evidence type="ECO:0008006" key="4">
    <source>
        <dbReference type="Google" id="ProtNLM"/>
    </source>
</evidence>
<keyword evidence="3" id="KW-1185">Reference proteome</keyword>
<protein>
    <recommendedName>
        <fullName evidence="4">Acetyltransferase</fullName>
    </recommendedName>
</protein>
<comment type="similarity">
    <text evidence="1">Belongs to the transferase hexapeptide repeat family.</text>
</comment>
<reference evidence="2 3" key="1">
    <citation type="submission" date="2022-09" db="EMBL/GenBank/DDBJ databases">
        <title>Whole genome sequencing analysis of tet(X)-positive Empedobacter falsenii YWS9-3.</title>
        <authorList>
            <person name="Chen C."/>
            <person name="Lv Y.-L."/>
        </authorList>
    </citation>
    <scope>NUCLEOTIDE SEQUENCE [LARGE SCALE GENOMIC DNA]</scope>
    <source>
        <strain evidence="2 3">YWS9-3_T</strain>
    </source>
</reference>
<dbReference type="InterPro" id="IPR011004">
    <property type="entry name" value="Trimer_LpxA-like_sf"/>
</dbReference>
<proteinExistence type="inferred from homology"/>
<dbReference type="EMBL" id="CP106831">
    <property type="protein sequence ID" value="WIH98583.1"/>
    <property type="molecule type" value="Genomic_DNA"/>
</dbReference>
<gene>
    <name evidence="2" type="ORF">OBA43_06550</name>
</gene>
<evidence type="ECO:0000256" key="1">
    <source>
        <dbReference type="ARBA" id="ARBA00007274"/>
    </source>
</evidence>
<dbReference type="Gene3D" id="2.160.10.10">
    <property type="entry name" value="Hexapeptide repeat proteins"/>
    <property type="match status" value="1"/>
</dbReference>
<evidence type="ECO:0000313" key="3">
    <source>
        <dbReference type="Proteomes" id="UP001223501"/>
    </source>
</evidence>
<dbReference type="SUPFAM" id="SSF51161">
    <property type="entry name" value="Trimeric LpxA-like enzymes"/>
    <property type="match status" value="1"/>
</dbReference>
<dbReference type="RefSeq" id="WP_284584212.1">
    <property type="nucleotide sequence ID" value="NZ_CP106831.1"/>
</dbReference>